<dbReference type="GO" id="GO:0003676">
    <property type="term" value="F:nucleic acid binding"/>
    <property type="evidence" value="ECO:0007669"/>
    <property type="project" value="InterPro"/>
</dbReference>
<dbReference type="InterPro" id="IPR036397">
    <property type="entry name" value="RNaseH_sf"/>
</dbReference>
<dbReference type="AlphaFoldDB" id="A0A183SZH3"/>
<reference evidence="1" key="1">
    <citation type="submission" date="2016-06" db="UniProtKB">
        <authorList>
            <consortium name="WormBaseParasite"/>
        </authorList>
    </citation>
    <scope>IDENTIFICATION</scope>
</reference>
<protein>
    <submittedName>
        <fullName evidence="1">Integrase catalytic domain-containing protein</fullName>
    </submittedName>
</protein>
<proteinExistence type="predicted"/>
<name>A0A183SZH3_SCHSO</name>
<sequence>LISSTPGDYISQFTSDIRPIDGSRHEVADAVSRPFTAKLQLTPGIDLMDVASEQRPIGSPGDEDVSGPTADSDNDAIFYDVAIASHRLFVLRSHRYKVFSSIHKLSHPLSRVTDKWLSNCFVKTFYSVVGSKPFADVVVKLFLSRWVAIFSALSTTTTDRGAHFEPNLFQSLLSFSGFTHIRMTVYHPAANGMVDGFHRQMMISLRATDNPENWTDPGPFGHRLSTAPPLKRCLPLLSDIPEGVGQSAPEIANAAVALSSCPPHASGRFAAGAAAFWHQPINVRHSLIGCRRQSTKVYPQWGRKVSTADAEIDLPEEAACGNYLQTLLYALSLSKS</sequence>
<organism evidence="1">
    <name type="scientific">Schistocephalus solidus</name>
    <name type="common">Tapeworm</name>
    <dbReference type="NCBI Taxonomy" id="70667"/>
    <lineage>
        <taxon>Eukaryota</taxon>
        <taxon>Metazoa</taxon>
        <taxon>Spiralia</taxon>
        <taxon>Lophotrochozoa</taxon>
        <taxon>Platyhelminthes</taxon>
        <taxon>Cestoda</taxon>
        <taxon>Eucestoda</taxon>
        <taxon>Diphyllobothriidea</taxon>
        <taxon>Diphyllobothriidae</taxon>
        <taxon>Schistocephalus</taxon>
    </lineage>
</organism>
<evidence type="ECO:0000313" key="1">
    <source>
        <dbReference type="WBParaSite" id="SSLN_0000998301-mRNA-1"/>
    </source>
</evidence>
<dbReference type="Gene3D" id="3.30.420.10">
    <property type="entry name" value="Ribonuclease H-like superfamily/Ribonuclease H"/>
    <property type="match status" value="1"/>
</dbReference>
<accession>A0A183SZH3</accession>
<dbReference type="WBParaSite" id="SSLN_0000998301-mRNA-1">
    <property type="protein sequence ID" value="SSLN_0000998301-mRNA-1"/>
    <property type="gene ID" value="SSLN_0000998301"/>
</dbReference>
<dbReference type="SUPFAM" id="SSF53098">
    <property type="entry name" value="Ribonuclease H-like"/>
    <property type="match status" value="1"/>
</dbReference>
<dbReference type="InterPro" id="IPR012337">
    <property type="entry name" value="RNaseH-like_sf"/>
</dbReference>